<dbReference type="OrthoDB" id="10057873at2759"/>
<feature type="compositionally biased region" description="Low complexity" evidence="2">
    <location>
        <begin position="225"/>
        <end position="238"/>
    </location>
</feature>
<organism evidence="3 4">
    <name type="scientific">Eumeta variegata</name>
    <name type="common">Bagworm moth</name>
    <name type="synonym">Eumeta japonica</name>
    <dbReference type="NCBI Taxonomy" id="151549"/>
    <lineage>
        <taxon>Eukaryota</taxon>
        <taxon>Metazoa</taxon>
        <taxon>Ecdysozoa</taxon>
        <taxon>Arthropoda</taxon>
        <taxon>Hexapoda</taxon>
        <taxon>Insecta</taxon>
        <taxon>Pterygota</taxon>
        <taxon>Neoptera</taxon>
        <taxon>Endopterygota</taxon>
        <taxon>Lepidoptera</taxon>
        <taxon>Glossata</taxon>
        <taxon>Ditrysia</taxon>
        <taxon>Tineoidea</taxon>
        <taxon>Psychidae</taxon>
        <taxon>Oiketicinae</taxon>
        <taxon>Eumeta</taxon>
    </lineage>
</organism>
<evidence type="ECO:0000256" key="1">
    <source>
        <dbReference type="SAM" id="Coils"/>
    </source>
</evidence>
<accession>A0A4C1UKB0</accession>
<feature type="region of interest" description="Disordered" evidence="2">
    <location>
        <begin position="249"/>
        <end position="268"/>
    </location>
</feature>
<sequence length="642" mass="73407">MHQNKLFKYFPWKLGYGYAEIVENKHRNSVPIAWVRCSCGHFPPGLSPVRGPVNPHVLCTTRSLVTRRCKNMILSVVGREQGAPVEEPQEEDKISATPNQIAYREQYRPGQVFSVNSQELLDLQPERKAPAAPGAQPQQLYASEPRAELKQNLQYYILEPQLSRQIALQPSHALIARPSSTSDGGEASVGAALSVSDASSPNYEHELLALLGRSAKQDEPKQIYAPAPQSAAQSTAPQYIQINRYITKPSKKQTKQRSKVHNPSPQLPAAPEQYLIETTNIQQQPQQTIQAQQHQRLQQIQYQFKQQHQIEQQQQQQQLQQQQHQLQQQQHQLQQQQSQLQQQHQLQLQQYQKPVQTIRPMQALRYVSLPQAFYESSEPQGLKVVPAPKLQRPQVAYRFVQQLPQPDQASSKQFRVLQQPQIRQEQQRVSASNVDRPVAYLKRYQGLDKMRAVKIIEQPAPENFAPQSPQSIEEQYYVRPIYRQEQRARYEATHSPSVAMESSRVAESMKPPVSTIYVSKDHAPKKLLRPAPVRIELKPEHIVKLEPETPLENVRVEQPERNLEEERSHLPPPKNNKAYTQEEFAALIAAGYSVTPIPVGSLDDPAIQAQSRSAVEMAEQLQHRSLYSRKHQYVPFRSDEAP</sequence>
<evidence type="ECO:0000313" key="4">
    <source>
        <dbReference type="Proteomes" id="UP000299102"/>
    </source>
</evidence>
<feature type="compositionally biased region" description="Basic and acidic residues" evidence="2">
    <location>
        <begin position="554"/>
        <end position="569"/>
    </location>
</feature>
<keyword evidence="1" id="KW-0175">Coiled coil</keyword>
<evidence type="ECO:0000313" key="3">
    <source>
        <dbReference type="EMBL" id="GBP26590.1"/>
    </source>
</evidence>
<feature type="compositionally biased region" description="Basic residues" evidence="2">
    <location>
        <begin position="249"/>
        <end position="260"/>
    </location>
</feature>
<dbReference type="AlphaFoldDB" id="A0A4C1UKB0"/>
<protein>
    <submittedName>
        <fullName evidence="3">Uncharacterized protein</fullName>
    </submittedName>
</protein>
<dbReference type="Proteomes" id="UP000299102">
    <property type="component" value="Unassembled WGS sequence"/>
</dbReference>
<evidence type="ECO:0000256" key="2">
    <source>
        <dbReference type="SAM" id="MobiDB-lite"/>
    </source>
</evidence>
<dbReference type="EMBL" id="BGZK01000182">
    <property type="protein sequence ID" value="GBP26590.1"/>
    <property type="molecule type" value="Genomic_DNA"/>
</dbReference>
<comment type="caution">
    <text evidence="3">The sequence shown here is derived from an EMBL/GenBank/DDBJ whole genome shotgun (WGS) entry which is preliminary data.</text>
</comment>
<proteinExistence type="predicted"/>
<feature type="region of interest" description="Disordered" evidence="2">
    <location>
        <begin position="219"/>
        <end position="238"/>
    </location>
</feature>
<reference evidence="3 4" key="1">
    <citation type="journal article" date="2019" name="Commun. Biol.">
        <title>The bagworm genome reveals a unique fibroin gene that provides high tensile strength.</title>
        <authorList>
            <person name="Kono N."/>
            <person name="Nakamura H."/>
            <person name="Ohtoshi R."/>
            <person name="Tomita M."/>
            <person name="Numata K."/>
            <person name="Arakawa K."/>
        </authorList>
    </citation>
    <scope>NUCLEOTIDE SEQUENCE [LARGE SCALE GENOMIC DNA]</scope>
</reference>
<gene>
    <name evidence="3" type="ORF">EVAR_18227_1</name>
</gene>
<feature type="region of interest" description="Disordered" evidence="2">
    <location>
        <begin position="549"/>
        <end position="578"/>
    </location>
</feature>
<feature type="coiled-coil region" evidence="1">
    <location>
        <begin position="305"/>
        <end position="346"/>
    </location>
</feature>
<name>A0A4C1UKB0_EUMVA</name>
<keyword evidence="4" id="KW-1185">Reference proteome</keyword>